<evidence type="ECO:0008006" key="4">
    <source>
        <dbReference type="Google" id="ProtNLM"/>
    </source>
</evidence>
<protein>
    <recommendedName>
        <fullName evidence="4">Calcium-binding protein</fullName>
    </recommendedName>
</protein>
<name>A0A918FR68_9ACTN</name>
<dbReference type="Proteomes" id="UP000606194">
    <property type="component" value="Unassembled WGS sequence"/>
</dbReference>
<evidence type="ECO:0000256" key="1">
    <source>
        <dbReference type="SAM" id="SignalP"/>
    </source>
</evidence>
<dbReference type="RefSeq" id="WP_190147150.1">
    <property type="nucleotide sequence ID" value="NZ_BMTL01000001.1"/>
</dbReference>
<proteinExistence type="predicted"/>
<sequence>MRVRAFTAALSGALAFCAFGVAPAQASPVSPTTITAVTVNGGQPIAVGTTTKTISAAVLGTNDSGIGAGTVLLWHGATDYAHRDATLSDPNLGVCFSPGAFGYCTSTIGITPALDSDRALYSNSLAGTWKVAPFLWGANHQPGYSYQYSTVQVLRQAKLSADAAPEPAYVGQTINVSGRLVRADWETGAYAGYANRPVQLQFHKTGSTGFVTLKTVTTGSDGVLNTTVKVSANGSYRFAFTADATTSAVQSVEDVVNVG</sequence>
<evidence type="ECO:0000313" key="2">
    <source>
        <dbReference type="EMBL" id="GGR65953.1"/>
    </source>
</evidence>
<organism evidence="2 3">
    <name type="scientific">Streptomyces humidus</name>
    <dbReference type="NCBI Taxonomy" id="52259"/>
    <lineage>
        <taxon>Bacteria</taxon>
        <taxon>Bacillati</taxon>
        <taxon>Actinomycetota</taxon>
        <taxon>Actinomycetes</taxon>
        <taxon>Kitasatosporales</taxon>
        <taxon>Streptomycetaceae</taxon>
        <taxon>Streptomyces</taxon>
    </lineage>
</organism>
<dbReference type="AlphaFoldDB" id="A0A918FR68"/>
<dbReference type="EMBL" id="BMTL01000001">
    <property type="protein sequence ID" value="GGR65953.1"/>
    <property type="molecule type" value="Genomic_DNA"/>
</dbReference>
<reference evidence="2" key="2">
    <citation type="submission" date="2020-09" db="EMBL/GenBank/DDBJ databases">
        <authorList>
            <person name="Sun Q."/>
            <person name="Ohkuma M."/>
        </authorList>
    </citation>
    <scope>NUCLEOTIDE SEQUENCE</scope>
    <source>
        <strain evidence="2">JCM 4386</strain>
    </source>
</reference>
<feature type="signal peptide" evidence="1">
    <location>
        <begin position="1"/>
        <end position="26"/>
    </location>
</feature>
<reference evidence="2" key="1">
    <citation type="journal article" date="2014" name="Int. J. Syst. Evol. Microbiol.">
        <title>Complete genome sequence of Corynebacterium casei LMG S-19264T (=DSM 44701T), isolated from a smear-ripened cheese.</title>
        <authorList>
            <consortium name="US DOE Joint Genome Institute (JGI-PGF)"/>
            <person name="Walter F."/>
            <person name="Albersmeier A."/>
            <person name="Kalinowski J."/>
            <person name="Ruckert C."/>
        </authorList>
    </citation>
    <scope>NUCLEOTIDE SEQUENCE</scope>
    <source>
        <strain evidence="2">JCM 4386</strain>
    </source>
</reference>
<gene>
    <name evidence="2" type="ORF">GCM10010269_00640</name>
</gene>
<accession>A0A918FR68</accession>
<keyword evidence="1" id="KW-0732">Signal</keyword>
<keyword evidence="3" id="KW-1185">Reference proteome</keyword>
<feature type="chain" id="PRO_5037414384" description="Calcium-binding protein" evidence="1">
    <location>
        <begin position="27"/>
        <end position="259"/>
    </location>
</feature>
<comment type="caution">
    <text evidence="2">The sequence shown here is derived from an EMBL/GenBank/DDBJ whole genome shotgun (WGS) entry which is preliminary data.</text>
</comment>
<evidence type="ECO:0000313" key="3">
    <source>
        <dbReference type="Proteomes" id="UP000606194"/>
    </source>
</evidence>